<dbReference type="Gene3D" id="3.30.70.1730">
    <property type="match status" value="1"/>
</dbReference>
<name>A0ABZ0I122_9GAMM</name>
<sequence length="177" mass="18854">MAIGLEDKKAIVAEVNETATSALSLVIADARGVSVSGMTALRKDARESNVTLRVVRNTLAKRALEGTEYECINDALVGPSLFGFSMEDPGAAARLFKDFAKDNAAFEVKVLAVSGQMLGAEQLDVLATLPTRDQALSMLMSVMKAPVTKLAQTMNEVPGKLVRTLAAVRDQKEQEAA</sequence>
<evidence type="ECO:0000313" key="7">
    <source>
        <dbReference type="EMBL" id="WOJ93202.1"/>
    </source>
</evidence>
<comment type="function">
    <text evidence="1 6">Forms part of the ribosomal stalk, playing a central role in the interaction of the ribosome with GTP-bound translation factors.</text>
</comment>
<dbReference type="NCBIfam" id="NF000955">
    <property type="entry name" value="PRK00099.1-1"/>
    <property type="match status" value="1"/>
</dbReference>
<keyword evidence="6" id="KW-0694">RNA-binding</keyword>
<dbReference type="PANTHER" id="PTHR11560">
    <property type="entry name" value="39S RIBOSOMAL PROTEIN L10, MITOCHONDRIAL"/>
    <property type="match status" value="1"/>
</dbReference>
<dbReference type="InterPro" id="IPR022973">
    <property type="entry name" value="Ribosomal_uL10_bac"/>
</dbReference>
<dbReference type="InterPro" id="IPR001790">
    <property type="entry name" value="Ribosomal_uL10"/>
</dbReference>
<dbReference type="CDD" id="cd05797">
    <property type="entry name" value="Ribosomal_L10"/>
    <property type="match status" value="1"/>
</dbReference>
<keyword evidence="6" id="KW-0699">rRNA-binding</keyword>
<evidence type="ECO:0000256" key="6">
    <source>
        <dbReference type="HAMAP-Rule" id="MF_00362"/>
    </source>
</evidence>
<evidence type="ECO:0000256" key="4">
    <source>
        <dbReference type="ARBA" id="ARBA00023274"/>
    </source>
</evidence>
<reference evidence="7 8" key="1">
    <citation type="submission" date="2023-10" db="EMBL/GenBank/DDBJ databases">
        <title>Two novel species belonging to the OM43/NOR5 clade.</title>
        <authorList>
            <person name="Park M."/>
        </authorList>
    </citation>
    <scope>NUCLEOTIDE SEQUENCE [LARGE SCALE GENOMIC DNA]</scope>
    <source>
        <strain evidence="7 8">IMCC43200</strain>
    </source>
</reference>
<dbReference type="SUPFAM" id="SSF160369">
    <property type="entry name" value="Ribosomal protein L10-like"/>
    <property type="match status" value="1"/>
</dbReference>
<dbReference type="RefSeq" id="WP_407347859.1">
    <property type="nucleotide sequence ID" value="NZ_CP136864.1"/>
</dbReference>
<keyword evidence="4 6" id="KW-0687">Ribonucleoprotein</keyword>
<dbReference type="Pfam" id="PF00466">
    <property type="entry name" value="Ribosomal_L10"/>
    <property type="match status" value="1"/>
</dbReference>
<comment type="subunit">
    <text evidence="6">Part of the ribosomal stalk of the 50S ribosomal subunit. The N-terminus interacts with L11 and the large rRNA to form the base of the stalk. The C-terminus forms an elongated spine to which L12 dimers bind in a sequential fashion forming a multimeric L10(L12)X complex.</text>
</comment>
<comment type="similarity">
    <text evidence="2 6">Belongs to the universal ribosomal protein uL10 family.</text>
</comment>
<dbReference type="InterPro" id="IPR047865">
    <property type="entry name" value="Ribosomal_uL10_bac_type"/>
</dbReference>
<accession>A0ABZ0I122</accession>
<evidence type="ECO:0000256" key="3">
    <source>
        <dbReference type="ARBA" id="ARBA00022980"/>
    </source>
</evidence>
<dbReference type="Proteomes" id="UP001626537">
    <property type="component" value="Chromosome"/>
</dbReference>
<evidence type="ECO:0000256" key="2">
    <source>
        <dbReference type="ARBA" id="ARBA00008889"/>
    </source>
</evidence>
<dbReference type="GO" id="GO:0005840">
    <property type="term" value="C:ribosome"/>
    <property type="evidence" value="ECO:0007669"/>
    <property type="project" value="UniProtKB-KW"/>
</dbReference>
<evidence type="ECO:0000256" key="5">
    <source>
        <dbReference type="ARBA" id="ARBA00035202"/>
    </source>
</evidence>
<proteinExistence type="inferred from homology"/>
<keyword evidence="3 6" id="KW-0689">Ribosomal protein</keyword>
<organism evidence="7 8">
    <name type="scientific">Congregibacter variabilis</name>
    <dbReference type="NCBI Taxonomy" id="3081200"/>
    <lineage>
        <taxon>Bacteria</taxon>
        <taxon>Pseudomonadati</taxon>
        <taxon>Pseudomonadota</taxon>
        <taxon>Gammaproteobacteria</taxon>
        <taxon>Cellvibrionales</taxon>
        <taxon>Halieaceae</taxon>
        <taxon>Congregibacter</taxon>
    </lineage>
</organism>
<dbReference type="Gene3D" id="6.10.250.2350">
    <property type="match status" value="1"/>
</dbReference>
<keyword evidence="8" id="KW-1185">Reference proteome</keyword>
<dbReference type="HAMAP" id="MF_00362">
    <property type="entry name" value="Ribosomal_uL10"/>
    <property type="match status" value="1"/>
</dbReference>
<dbReference type="InterPro" id="IPR043141">
    <property type="entry name" value="Ribosomal_uL10-like_sf"/>
</dbReference>
<evidence type="ECO:0000256" key="1">
    <source>
        <dbReference type="ARBA" id="ARBA00002633"/>
    </source>
</evidence>
<evidence type="ECO:0000313" key="8">
    <source>
        <dbReference type="Proteomes" id="UP001626537"/>
    </source>
</evidence>
<dbReference type="EMBL" id="CP136864">
    <property type="protein sequence ID" value="WOJ93202.1"/>
    <property type="molecule type" value="Genomic_DNA"/>
</dbReference>
<protein>
    <recommendedName>
        <fullName evidence="5 6">Large ribosomal subunit protein uL10</fullName>
    </recommendedName>
</protein>
<gene>
    <name evidence="6 7" type="primary">rplJ</name>
    <name evidence="7" type="ORF">R0135_15670</name>
</gene>